<evidence type="ECO:0000313" key="2">
    <source>
        <dbReference type="Proteomes" id="UP000187717"/>
    </source>
</evidence>
<dbReference type="EMBL" id="FTXV01000123">
    <property type="protein sequence ID" value="SJE20436.1"/>
    <property type="molecule type" value="Genomic_DNA"/>
</dbReference>
<evidence type="ECO:0000313" key="1">
    <source>
        <dbReference type="EMBL" id="SJE20436.1"/>
    </source>
</evidence>
<protein>
    <submittedName>
        <fullName evidence="1">Uncharacterized protein</fullName>
    </submittedName>
</protein>
<dbReference type="RefSeq" id="WP_001017963.1">
    <property type="nucleotide sequence ID" value="NZ_CWST01000110.1"/>
</dbReference>
<dbReference type="AlphaFoldDB" id="A0ABD7MKG1"/>
<comment type="caution">
    <text evidence="1">The sequence shown here is derived from an EMBL/GenBank/DDBJ whole genome shotgun (WGS) entry which is preliminary data.</text>
</comment>
<organism evidence="1 2">
    <name type="scientific">Shigella sonnei</name>
    <dbReference type="NCBI Taxonomy" id="624"/>
    <lineage>
        <taxon>Bacteria</taxon>
        <taxon>Pseudomonadati</taxon>
        <taxon>Pseudomonadota</taxon>
        <taxon>Gammaproteobacteria</taxon>
        <taxon>Enterobacterales</taxon>
        <taxon>Enterobacteriaceae</taxon>
        <taxon>Shigella</taxon>
    </lineage>
</organism>
<sequence length="88" mass="10142">MNIDNWAIPITSLGGQLLGVELVSHVEREGIRQIGLWEEEVLHGQLMLIESKAAWFRDNGLYCVITTGRGEPYEYLPFLRQMCQRHDV</sequence>
<reference evidence="1 2" key="1">
    <citation type="submission" date="2017-01" db="EMBL/GenBank/DDBJ databases">
        <authorList>
            <consortium name="Pathogen Informatics"/>
        </authorList>
    </citation>
    <scope>NUCLEOTIDE SEQUENCE [LARGE SCALE GENOMIC DNA]</scope>
    <source>
        <strain evidence="1 2">3626STDY6095480</strain>
    </source>
</reference>
<accession>A0ABD7MKG1</accession>
<name>A0ABD7MKG1_SHISO</name>
<gene>
    <name evidence="1" type="ORF">SAMEA3356023_03583</name>
</gene>
<proteinExistence type="predicted"/>
<dbReference type="Proteomes" id="UP000187717">
    <property type="component" value="Unassembled WGS sequence"/>
</dbReference>